<proteinExistence type="predicted"/>
<organism evidence="2 3">
    <name type="scientific">Hyaloscypha variabilis (strain UAMH 11265 / GT02V1 / F)</name>
    <name type="common">Meliniomyces variabilis</name>
    <dbReference type="NCBI Taxonomy" id="1149755"/>
    <lineage>
        <taxon>Eukaryota</taxon>
        <taxon>Fungi</taxon>
        <taxon>Dikarya</taxon>
        <taxon>Ascomycota</taxon>
        <taxon>Pezizomycotina</taxon>
        <taxon>Leotiomycetes</taxon>
        <taxon>Helotiales</taxon>
        <taxon>Hyaloscyphaceae</taxon>
        <taxon>Hyaloscypha</taxon>
        <taxon>Hyaloscypha variabilis</taxon>
    </lineage>
</organism>
<evidence type="ECO:0000313" key="2">
    <source>
        <dbReference type="EMBL" id="PMD29432.1"/>
    </source>
</evidence>
<keyword evidence="1" id="KW-0732">Signal</keyword>
<sequence length="184" mass="19695">MHFTKVFVAITATMTSVYAQLTAPQIVSNINIVTSDSQALQAPANSINILSGPLFLIGQGPFPQIVIGFTQIVNTVTDDIQAMQGTQPFNVLSDENSILDAFTTFVEVHQELLQILIGKAGLLNDLPFVGPPVAQVLRNLESVVDTIAFALIDLVPDVAGRFTDQKNTLDVTIGQAIDAYTPAV</sequence>
<keyword evidence="3" id="KW-1185">Reference proteome</keyword>
<evidence type="ECO:0000256" key="1">
    <source>
        <dbReference type="SAM" id="SignalP"/>
    </source>
</evidence>
<accession>A0A2J6QT35</accession>
<dbReference type="OrthoDB" id="5089392at2759"/>
<protein>
    <submittedName>
        <fullName evidence="2">UVI-1 protein</fullName>
    </submittedName>
</protein>
<dbReference type="Pfam" id="PF17615">
    <property type="entry name" value="C166"/>
    <property type="match status" value="1"/>
</dbReference>
<dbReference type="Proteomes" id="UP000235786">
    <property type="component" value="Unassembled WGS sequence"/>
</dbReference>
<name>A0A2J6QT35_HYAVF</name>
<reference evidence="2 3" key="1">
    <citation type="submission" date="2016-04" db="EMBL/GenBank/DDBJ databases">
        <title>A degradative enzymes factory behind the ericoid mycorrhizal symbiosis.</title>
        <authorList>
            <consortium name="DOE Joint Genome Institute"/>
            <person name="Martino E."/>
            <person name="Morin E."/>
            <person name="Grelet G."/>
            <person name="Kuo A."/>
            <person name="Kohler A."/>
            <person name="Daghino S."/>
            <person name="Barry K."/>
            <person name="Choi C."/>
            <person name="Cichocki N."/>
            <person name="Clum A."/>
            <person name="Copeland A."/>
            <person name="Hainaut M."/>
            <person name="Haridas S."/>
            <person name="Labutti K."/>
            <person name="Lindquist E."/>
            <person name="Lipzen A."/>
            <person name="Khouja H.-R."/>
            <person name="Murat C."/>
            <person name="Ohm R."/>
            <person name="Olson A."/>
            <person name="Spatafora J."/>
            <person name="Veneault-Fourrey C."/>
            <person name="Henrissat B."/>
            <person name="Grigoriev I."/>
            <person name="Martin F."/>
            <person name="Perotto S."/>
        </authorList>
    </citation>
    <scope>NUCLEOTIDE SEQUENCE [LARGE SCALE GENOMIC DNA]</scope>
    <source>
        <strain evidence="2 3">F</strain>
    </source>
</reference>
<dbReference type="AlphaFoldDB" id="A0A2J6QT35"/>
<feature type="signal peptide" evidence="1">
    <location>
        <begin position="1"/>
        <end position="19"/>
    </location>
</feature>
<gene>
    <name evidence="2" type="ORF">L207DRAFT_445472</name>
</gene>
<dbReference type="EMBL" id="KZ613974">
    <property type="protein sequence ID" value="PMD29432.1"/>
    <property type="molecule type" value="Genomic_DNA"/>
</dbReference>
<evidence type="ECO:0000313" key="3">
    <source>
        <dbReference type="Proteomes" id="UP000235786"/>
    </source>
</evidence>
<feature type="chain" id="PRO_5014438261" evidence="1">
    <location>
        <begin position="20"/>
        <end position="184"/>
    </location>
</feature>